<evidence type="ECO:0000313" key="2">
    <source>
        <dbReference type="Proteomes" id="UP000827440"/>
    </source>
</evidence>
<dbReference type="RefSeq" id="YP_010359553.1">
    <property type="nucleotide sequence ID" value="NC_062774.1"/>
</dbReference>
<evidence type="ECO:0000313" key="1">
    <source>
        <dbReference type="EMBL" id="QWM89981.1"/>
    </source>
</evidence>
<name>A0AAE7V4L9_9CAUD</name>
<dbReference type="InterPro" id="IPR017686">
    <property type="entry name" value="Phg/plasmid-like_prot"/>
</dbReference>
<protein>
    <submittedName>
        <fullName evidence="1">Plasmid-like protein</fullName>
    </submittedName>
</protein>
<keyword evidence="2" id="KW-1185">Reference proteome</keyword>
<proteinExistence type="predicted"/>
<dbReference type="GeneID" id="75691113"/>
<dbReference type="Pfam" id="PF06067">
    <property type="entry name" value="DUF932"/>
    <property type="match status" value="1"/>
</dbReference>
<gene>
    <name evidence="1" type="primary">gp_20526</name>
</gene>
<organism evidence="1 2">
    <name type="scientific">uncultured phage cr54_1</name>
    <dbReference type="NCBI Taxonomy" id="2986398"/>
    <lineage>
        <taxon>Viruses</taxon>
        <taxon>Duplodnaviria</taxon>
        <taxon>Heunggongvirae</taxon>
        <taxon>Uroviricota</taxon>
        <taxon>Caudoviricetes</taxon>
        <taxon>Crassvirales</taxon>
        <taxon>Intestiviridae</taxon>
        <taxon>Churivirinae</taxon>
        <taxon>Jahgtovirus</taxon>
        <taxon>Jahgtovirus intestinalis</taxon>
    </lineage>
</organism>
<dbReference type="NCBIfam" id="TIGR03299">
    <property type="entry name" value="LGT_TIGR03299"/>
    <property type="match status" value="1"/>
</dbReference>
<accession>A0AAE7V4L9</accession>
<dbReference type="EMBL" id="MZ130484">
    <property type="protein sequence ID" value="QWM89981.1"/>
    <property type="molecule type" value="Genomic_DNA"/>
</dbReference>
<dbReference type="Proteomes" id="UP000827440">
    <property type="component" value="Segment"/>
</dbReference>
<sequence length="361" mass="40603">MNFDYRNTAYKYKTGGIPWRGKIGIDISDCTTMSEAIQKAKLNYIVAKCPIAAQMEALPNGVNRDGSLIPNIVNGYEFVTIPTEFATYRTDTNIPLGKVKSRYEVVQNEVAFNFFNDAIGKDVQLDRAGYFGYGQKIFLSAKINQEMQIGNIKDSIDHYFVFTNSHDGGSAVQMMITPIRVACMNALHSARLSANMYLSFRHNQGVNAKILTVPEILGIAGKRVEEEKEMYSVMFNTKVSDADVKKYLSMTCLTGEEFEIVDENNLYEPLFKKDFVTFEQVGLSKQKLGILCDINEYYHSGIAQSQIAGTAYGAYNAVTGYFSNVKQYKNEEIRLKNTVFEGDFNTGVKALNYALDAVWNY</sequence>
<dbReference type="InterPro" id="IPR026325">
    <property type="entry name" value="DUF932"/>
</dbReference>
<reference evidence="1 2" key="1">
    <citation type="submission" date="2021-04" db="EMBL/GenBank/DDBJ databases">
        <authorList>
            <person name="Shkoporov A.N."/>
            <person name="Stockdale S.R."/>
            <person name="Guerin E."/>
            <person name="Ross R.P."/>
            <person name="Hill C."/>
        </authorList>
    </citation>
    <scope>NUCLEOTIDE SEQUENCE [LARGE SCALE GENOMIC DNA]</scope>
    <source>
        <strain evidence="2">cr54_1</strain>
    </source>
</reference>
<dbReference type="KEGG" id="vg:75691113"/>